<accession>A0A0P9XFB3</accession>
<dbReference type="CDD" id="cd14743">
    <property type="entry name" value="PAAR_CT_1"/>
    <property type="match status" value="1"/>
</dbReference>
<dbReference type="RefSeq" id="WP_057410224.1">
    <property type="nucleotide sequence ID" value="NZ_LJRC01000212.1"/>
</dbReference>
<dbReference type="PATRIC" id="fig|251707.3.peg.5455"/>
<dbReference type="Gene3D" id="2.60.200.60">
    <property type="match status" value="2"/>
</dbReference>
<dbReference type="EMBL" id="LJRC01000212">
    <property type="protein sequence ID" value="KPY33303.1"/>
    <property type="molecule type" value="Genomic_DNA"/>
</dbReference>
<name>A0A0P9XFB3_9PSED</name>
<protein>
    <recommendedName>
        <fullName evidence="1">Bacterial toxin 44 domain-containing protein</fullName>
    </recommendedName>
</protein>
<evidence type="ECO:0000313" key="3">
    <source>
        <dbReference type="Proteomes" id="UP000050562"/>
    </source>
</evidence>
<evidence type="ECO:0000313" key="2">
    <source>
        <dbReference type="EMBL" id="KPY33303.1"/>
    </source>
</evidence>
<comment type="caution">
    <text evidence="2">The sequence shown here is derived from an EMBL/GenBank/DDBJ whole genome shotgun (WGS) entry which is preliminary data.</text>
</comment>
<feature type="domain" description="Bacterial toxin 44" evidence="1">
    <location>
        <begin position="224"/>
        <end position="336"/>
    </location>
</feature>
<dbReference type="InterPro" id="IPR028946">
    <property type="entry name" value="Ntox44"/>
</dbReference>
<dbReference type="InterPro" id="IPR008727">
    <property type="entry name" value="PAAR_motif"/>
</dbReference>
<dbReference type="Pfam" id="PF05488">
    <property type="entry name" value="PAAR_motif"/>
    <property type="match status" value="1"/>
</dbReference>
<dbReference type="AlphaFoldDB" id="A0A0P9XFB3"/>
<dbReference type="Proteomes" id="UP000050562">
    <property type="component" value="Unassembled WGS sequence"/>
</dbReference>
<gene>
    <name evidence="2" type="ORF">ALO52_04162</name>
</gene>
<reference evidence="2 3" key="1">
    <citation type="submission" date="2015-09" db="EMBL/GenBank/DDBJ databases">
        <title>Genome announcement of multiple Pseudomonas syringae strains.</title>
        <authorList>
            <person name="Thakur S."/>
            <person name="Wang P.W."/>
            <person name="Gong Y."/>
            <person name="Weir B.S."/>
            <person name="Guttman D.S."/>
        </authorList>
    </citation>
    <scope>NUCLEOTIDE SEQUENCE [LARGE SCALE GENOMIC DNA]</scope>
    <source>
        <strain evidence="2 3">ICMP3956</strain>
    </source>
</reference>
<evidence type="ECO:0000259" key="1">
    <source>
        <dbReference type="Pfam" id="PF15607"/>
    </source>
</evidence>
<organism evidence="2 3">
    <name type="scientific">Pseudomonas syringae pv. primulae</name>
    <dbReference type="NCBI Taxonomy" id="251707"/>
    <lineage>
        <taxon>Bacteria</taxon>
        <taxon>Pseudomonadati</taxon>
        <taxon>Pseudomonadota</taxon>
        <taxon>Gammaproteobacteria</taxon>
        <taxon>Pseudomonadales</taxon>
        <taxon>Pseudomonadaceae</taxon>
        <taxon>Pseudomonas</taxon>
    </lineage>
</organism>
<dbReference type="Pfam" id="PF15607">
    <property type="entry name" value="Ntox44"/>
    <property type="match status" value="1"/>
</dbReference>
<proteinExistence type="predicted"/>
<sequence length="375" mass="40912">MIPSARQGDLHVCPIPGHIPTPIVSASSDVLANVMNVARVGDVCACGAVIVAGFPSILVNGRPMAHLGSPTSHGGMIVAGSPDVMGGFNAGGDGVVDFSRLGMLRYDGTLNESRLKELVSDPELLLKTDAASAMVASDKHQDAANVAAICSHPDELNDLSCYIAGEINRNRCHAVVLNMRKLLDYDVAEETRKWMELPWYSKVGSANNPQVMGNTYKVAALMMWTEKVGQNRPWDHKPPIRKMYRGRAWHKQGAYMYFHDIWSNIHYGYVGMAAGLSEQLLLDGAGLEQIGSDTVRKIQNWEKNPGPHRSDDIAGFRAWDDAPDRISIQIGVDLYKCCPDGVTASQVMKSIISVSPEVWGEGIQPHDCNNPNHTR</sequence>